<keyword evidence="2" id="KW-1185">Reference proteome</keyword>
<evidence type="ECO:0000313" key="2">
    <source>
        <dbReference type="Proteomes" id="UP000078551"/>
    </source>
</evidence>
<dbReference type="Proteomes" id="UP000078551">
    <property type="component" value="Chromosome"/>
</dbReference>
<protein>
    <submittedName>
        <fullName evidence="1">Uncharacterized protein</fullName>
    </submittedName>
</protein>
<accession>A0ABN4QMB2</accession>
<name>A0ABN4QMB2_9HYPH</name>
<proteinExistence type="predicted"/>
<dbReference type="EMBL" id="CP013568">
    <property type="protein sequence ID" value="ANL84634.1"/>
    <property type="molecule type" value="Genomic_DNA"/>
</dbReference>
<evidence type="ECO:0000313" key="1">
    <source>
        <dbReference type="EMBL" id="ANL84634.1"/>
    </source>
</evidence>
<organism evidence="1 2">
    <name type="scientific">Rhizobium phaseoli</name>
    <dbReference type="NCBI Taxonomy" id="396"/>
    <lineage>
        <taxon>Bacteria</taxon>
        <taxon>Pseudomonadati</taxon>
        <taxon>Pseudomonadota</taxon>
        <taxon>Alphaproteobacteria</taxon>
        <taxon>Hyphomicrobiales</taxon>
        <taxon>Rhizobiaceae</taxon>
        <taxon>Rhizobium/Agrobacterium group</taxon>
        <taxon>Rhizobium</taxon>
    </lineage>
</organism>
<gene>
    <name evidence="1" type="ORF">AMC81_CH01853</name>
</gene>
<dbReference type="RefSeq" id="WP_190304578.1">
    <property type="nucleotide sequence ID" value="NZ_CP013568.1"/>
</dbReference>
<sequence length="58" mass="6747">MTSTFDAARQIHNETDRFVTFHRCSACDRVLSIPEFIERHCEECKGYTKPVAVKERVS</sequence>
<reference evidence="1 2" key="1">
    <citation type="submission" date="2015-11" db="EMBL/GenBank/DDBJ databases">
        <title>The limits of bacterial species coexistence and the symbiotic plasmid transference in sympatric Rhizobium populations.</title>
        <authorList>
            <person name="Perez-Carrascal O.M."/>
            <person name="VanInsberghe D."/>
            <person name="Juarez S."/>
            <person name="Polz M.F."/>
            <person name="Vinuesa P."/>
            <person name="Gonzalez V."/>
        </authorList>
    </citation>
    <scope>NUCLEOTIDE SEQUENCE [LARGE SCALE GENOMIC DNA]</scope>
    <source>
        <strain evidence="1 2">N771</strain>
    </source>
</reference>